<sequence>MITRIEAYGYRCFPRLSIDLDRYHVLAGANGAGKTTLLDIPVLLGDLLRQQRAVGAFLERQGEGKPARAGSLLELLHKGKGEAIAFAIEARLPDHVVEVLSDTTFAELTQRVPTHLRYEVRLEVGPRTLNVADEYLFLFSDQGPRPQPGAFPQGITTSGTTLRHPEWQPVILREGRAPTRFVHETTTQESDLPPLRVPSAQLALSTVPADPTLFPAALWFAQLLREGVVFFDPDWDLLRRPAPPGYATRLMTSGMNTPWLAMDLHERAPGRFASWVDHVRTALPQINAIDVIERDEDHHAYFAVEYAGGYRVTSSGLSEGTLRILVLTLLPYLEDETLPTLLVTEEPENGIHPRAIETVVESLGALYESQVWVSTHSPIVLAHTELTDVLAARLDGDGGVEVIPGDRHPRLRDWQGSIDIGTLFAAGVLS</sequence>
<reference evidence="2" key="2">
    <citation type="submission" date="2020-09" db="EMBL/GenBank/DDBJ databases">
        <authorList>
            <person name="Sun Q."/>
            <person name="Ohkuma M."/>
        </authorList>
    </citation>
    <scope>NUCLEOTIDE SEQUENCE</scope>
    <source>
        <strain evidence="2">JCM 13064</strain>
    </source>
</reference>
<dbReference type="PANTHER" id="PTHR40396">
    <property type="entry name" value="ATPASE-LIKE PROTEIN"/>
    <property type="match status" value="1"/>
</dbReference>
<accession>A0A917R4T3</accession>
<reference evidence="2" key="1">
    <citation type="journal article" date="2014" name="Int. J. Syst. Evol. Microbiol.">
        <title>Complete genome sequence of Corynebacterium casei LMG S-19264T (=DSM 44701T), isolated from a smear-ripened cheese.</title>
        <authorList>
            <consortium name="US DOE Joint Genome Institute (JGI-PGF)"/>
            <person name="Walter F."/>
            <person name="Albersmeier A."/>
            <person name="Kalinowski J."/>
            <person name="Ruckert C."/>
        </authorList>
    </citation>
    <scope>NUCLEOTIDE SEQUENCE</scope>
    <source>
        <strain evidence="2">JCM 13064</strain>
    </source>
</reference>
<dbReference type="GO" id="GO:0016887">
    <property type="term" value="F:ATP hydrolysis activity"/>
    <property type="evidence" value="ECO:0007669"/>
    <property type="project" value="InterPro"/>
</dbReference>
<evidence type="ECO:0000259" key="1">
    <source>
        <dbReference type="Pfam" id="PF13304"/>
    </source>
</evidence>
<dbReference type="Pfam" id="PF13304">
    <property type="entry name" value="AAA_21"/>
    <property type="match status" value="1"/>
</dbReference>
<keyword evidence="3" id="KW-1185">Reference proteome</keyword>
<dbReference type="GO" id="GO:0005524">
    <property type="term" value="F:ATP binding"/>
    <property type="evidence" value="ECO:0007669"/>
    <property type="project" value="InterPro"/>
</dbReference>
<dbReference type="AlphaFoldDB" id="A0A917R4T3"/>
<dbReference type="InterPro" id="IPR003959">
    <property type="entry name" value="ATPase_AAA_core"/>
</dbReference>
<gene>
    <name evidence="2" type="ORF">GCM10007964_34940</name>
</gene>
<dbReference type="InterPro" id="IPR027417">
    <property type="entry name" value="P-loop_NTPase"/>
</dbReference>
<organism evidence="2 3">
    <name type="scientific">Sphaerisporangium melleum</name>
    <dbReference type="NCBI Taxonomy" id="321316"/>
    <lineage>
        <taxon>Bacteria</taxon>
        <taxon>Bacillati</taxon>
        <taxon>Actinomycetota</taxon>
        <taxon>Actinomycetes</taxon>
        <taxon>Streptosporangiales</taxon>
        <taxon>Streptosporangiaceae</taxon>
        <taxon>Sphaerisporangium</taxon>
    </lineage>
</organism>
<dbReference type="Proteomes" id="UP000645217">
    <property type="component" value="Unassembled WGS sequence"/>
</dbReference>
<dbReference type="InterPro" id="IPR014555">
    <property type="entry name" value="RecF-like"/>
</dbReference>
<evidence type="ECO:0000313" key="3">
    <source>
        <dbReference type="Proteomes" id="UP000645217"/>
    </source>
</evidence>
<dbReference type="Gene3D" id="3.40.50.300">
    <property type="entry name" value="P-loop containing nucleotide triphosphate hydrolases"/>
    <property type="match status" value="2"/>
</dbReference>
<dbReference type="EMBL" id="BMNT01000018">
    <property type="protein sequence ID" value="GGK89277.1"/>
    <property type="molecule type" value="Genomic_DNA"/>
</dbReference>
<name>A0A917R4T3_9ACTN</name>
<protein>
    <recommendedName>
        <fullName evidence="1">ATPase AAA-type core domain-containing protein</fullName>
    </recommendedName>
</protein>
<proteinExistence type="predicted"/>
<dbReference type="PIRSF" id="PIRSF029347">
    <property type="entry name" value="RecF"/>
    <property type="match status" value="1"/>
</dbReference>
<feature type="domain" description="ATPase AAA-type core" evidence="1">
    <location>
        <begin position="282"/>
        <end position="381"/>
    </location>
</feature>
<dbReference type="RefSeq" id="WP_189164081.1">
    <property type="nucleotide sequence ID" value="NZ_BMNT01000018.1"/>
</dbReference>
<dbReference type="SUPFAM" id="SSF52540">
    <property type="entry name" value="P-loop containing nucleoside triphosphate hydrolases"/>
    <property type="match status" value="1"/>
</dbReference>
<evidence type="ECO:0000313" key="2">
    <source>
        <dbReference type="EMBL" id="GGK89277.1"/>
    </source>
</evidence>
<dbReference type="PANTHER" id="PTHR40396:SF1">
    <property type="entry name" value="ATPASE AAA-TYPE CORE DOMAIN-CONTAINING PROTEIN"/>
    <property type="match status" value="1"/>
</dbReference>
<comment type="caution">
    <text evidence="2">The sequence shown here is derived from an EMBL/GenBank/DDBJ whole genome shotgun (WGS) entry which is preliminary data.</text>
</comment>
<dbReference type="NCBIfam" id="NF047739">
    <property type="entry name" value="antiphage_MADS3"/>
    <property type="match status" value="1"/>
</dbReference>